<keyword evidence="1" id="KW-0479">Metal-binding</keyword>
<dbReference type="OrthoDB" id="406156at2759"/>
<dbReference type="Pfam" id="PF14226">
    <property type="entry name" value="DIOX_N"/>
    <property type="match status" value="1"/>
</dbReference>
<feature type="region of interest" description="Disordered" evidence="2">
    <location>
        <begin position="332"/>
        <end position="352"/>
    </location>
</feature>
<dbReference type="Proteomes" id="UP000076842">
    <property type="component" value="Unassembled WGS sequence"/>
</dbReference>
<keyword evidence="1" id="KW-0408">Iron</keyword>
<dbReference type="InterPro" id="IPR027443">
    <property type="entry name" value="IPNS-like_sf"/>
</dbReference>
<proteinExistence type="inferred from homology"/>
<comment type="similarity">
    <text evidence="1">Belongs to the iron/ascorbate-dependent oxidoreductase family.</text>
</comment>
<dbReference type="EMBL" id="KV424034">
    <property type="protein sequence ID" value="KZT53565.1"/>
    <property type="molecule type" value="Genomic_DNA"/>
</dbReference>
<evidence type="ECO:0000313" key="4">
    <source>
        <dbReference type="EMBL" id="KZT53565.1"/>
    </source>
</evidence>
<accession>A0A165DUF2</accession>
<dbReference type="AlphaFoldDB" id="A0A165DUF2"/>
<dbReference type="SUPFAM" id="SSF51197">
    <property type="entry name" value="Clavaminate synthase-like"/>
    <property type="match status" value="1"/>
</dbReference>
<dbReference type="PROSITE" id="PS51471">
    <property type="entry name" value="FE2OG_OXY"/>
    <property type="match status" value="1"/>
</dbReference>
<evidence type="ECO:0000259" key="3">
    <source>
        <dbReference type="PROSITE" id="PS51471"/>
    </source>
</evidence>
<dbReference type="InterPro" id="IPR044861">
    <property type="entry name" value="IPNS-like_FE2OG_OXY"/>
</dbReference>
<evidence type="ECO:0000256" key="2">
    <source>
        <dbReference type="SAM" id="MobiDB-lite"/>
    </source>
</evidence>
<organism evidence="4 5">
    <name type="scientific">Calocera cornea HHB12733</name>
    <dbReference type="NCBI Taxonomy" id="1353952"/>
    <lineage>
        <taxon>Eukaryota</taxon>
        <taxon>Fungi</taxon>
        <taxon>Dikarya</taxon>
        <taxon>Basidiomycota</taxon>
        <taxon>Agaricomycotina</taxon>
        <taxon>Dacrymycetes</taxon>
        <taxon>Dacrymycetales</taxon>
        <taxon>Dacrymycetaceae</taxon>
        <taxon>Calocera</taxon>
    </lineage>
</organism>
<sequence>MPVPTFTDIPPFPEDLKTAPLVTISLSRLLANDPAEAAALFQAGKNLGFFYLSLLGCPEGEELYEDAQALLQLEKDFFSLPDSEKAIADRDNIPESDGFYGYKRMGTLVMDKLGTRDRHEAYNLKKDDIVGNCTPLPAPQLIKDHLPLFSSFARNAHSLINMMLTHYTTSLGLPPGTLVDLHRLTQRSGDHVRFIRSPPGPGQSGAPHTDFGSLTILFNWLGGLQVQLPGEREWVYVRPVPGFAIVNLGDAMVKFTAGLLRSNIHRVVNPPGAQGESVRYSLVYFSRPEDEVKMGRLTGGLVDQQPATDEGEPLNSRQWILKRGLANRATPDWTPEKWAASRGTEGDRIDVV</sequence>
<keyword evidence="5" id="KW-1185">Reference proteome</keyword>
<reference evidence="4 5" key="1">
    <citation type="journal article" date="2016" name="Mol. Biol. Evol.">
        <title>Comparative Genomics of Early-Diverging Mushroom-Forming Fungi Provides Insights into the Origins of Lignocellulose Decay Capabilities.</title>
        <authorList>
            <person name="Nagy L.G."/>
            <person name="Riley R."/>
            <person name="Tritt A."/>
            <person name="Adam C."/>
            <person name="Daum C."/>
            <person name="Floudas D."/>
            <person name="Sun H."/>
            <person name="Yadav J.S."/>
            <person name="Pangilinan J."/>
            <person name="Larsson K.H."/>
            <person name="Matsuura K."/>
            <person name="Barry K."/>
            <person name="Labutti K."/>
            <person name="Kuo R."/>
            <person name="Ohm R.A."/>
            <person name="Bhattacharya S.S."/>
            <person name="Shirouzu T."/>
            <person name="Yoshinaga Y."/>
            <person name="Martin F.M."/>
            <person name="Grigoriev I.V."/>
            <person name="Hibbett D.S."/>
        </authorList>
    </citation>
    <scope>NUCLEOTIDE SEQUENCE [LARGE SCALE GENOMIC DNA]</scope>
    <source>
        <strain evidence="4 5">HHB12733</strain>
    </source>
</reference>
<dbReference type="Gene3D" id="2.60.120.330">
    <property type="entry name" value="B-lactam Antibiotic, Isopenicillin N Synthase, Chain"/>
    <property type="match status" value="1"/>
</dbReference>
<protein>
    <submittedName>
        <fullName evidence="4">Oxidoreductase</fullName>
    </submittedName>
</protein>
<name>A0A165DUF2_9BASI</name>
<dbReference type="Pfam" id="PF03171">
    <property type="entry name" value="2OG-FeII_Oxy"/>
    <property type="match status" value="1"/>
</dbReference>
<evidence type="ECO:0000256" key="1">
    <source>
        <dbReference type="RuleBase" id="RU003682"/>
    </source>
</evidence>
<dbReference type="InParanoid" id="A0A165DUF2"/>
<dbReference type="InterPro" id="IPR050231">
    <property type="entry name" value="Iron_ascorbate_oxido_reductase"/>
</dbReference>
<keyword evidence="1" id="KW-0560">Oxidoreductase</keyword>
<evidence type="ECO:0000313" key="5">
    <source>
        <dbReference type="Proteomes" id="UP000076842"/>
    </source>
</evidence>
<dbReference type="PANTHER" id="PTHR47990">
    <property type="entry name" value="2-OXOGLUTARATE (2OG) AND FE(II)-DEPENDENT OXYGENASE SUPERFAMILY PROTEIN-RELATED"/>
    <property type="match status" value="1"/>
</dbReference>
<dbReference type="InterPro" id="IPR005123">
    <property type="entry name" value="Oxoglu/Fe-dep_dioxygenase_dom"/>
</dbReference>
<dbReference type="GO" id="GO:0046872">
    <property type="term" value="F:metal ion binding"/>
    <property type="evidence" value="ECO:0007669"/>
    <property type="project" value="UniProtKB-KW"/>
</dbReference>
<gene>
    <name evidence="4" type="ORF">CALCODRAFT_457864</name>
</gene>
<dbReference type="InterPro" id="IPR026992">
    <property type="entry name" value="DIOX_N"/>
</dbReference>
<feature type="domain" description="Fe2OG dioxygenase" evidence="3">
    <location>
        <begin position="188"/>
        <end position="288"/>
    </location>
</feature>
<dbReference type="STRING" id="1353952.A0A165DUF2"/>
<dbReference type="GO" id="GO:0016491">
    <property type="term" value="F:oxidoreductase activity"/>
    <property type="evidence" value="ECO:0007669"/>
    <property type="project" value="UniProtKB-KW"/>
</dbReference>